<dbReference type="OrthoDB" id="9808944at2"/>
<evidence type="ECO:0000313" key="2">
    <source>
        <dbReference type="EMBL" id="AZV80134.1"/>
    </source>
</evidence>
<dbReference type="KEGG" id="sedi:EBB79_07850"/>
<accession>A0A3T0N7W2</accession>
<proteinExistence type="predicted"/>
<dbReference type="RefSeq" id="WP_127748378.1">
    <property type="nucleotide sequence ID" value="NZ_CP033219.1"/>
</dbReference>
<evidence type="ECO:0000313" key="1">
    <source>
        <dbReference type="EMBL" id="AZV77818.1"/>
    </source>
</evidence>
<reference evidence="2 3" key="1">
    <citation type="submission" date="2018-10" db="EMBL/GenBank/DDBJ databases">
        <title>Parasedimentitalea marina sp. nov., a psychrophilic bacterium isolated from deep seawater of the New Britain Trench.</title>
        <authorList>
            <person name="Cao J."/>
        </authorList>
    </citation>
    <scope>NUCLEOTIDE SEQUENCE [LARGE SCALE GENOMIC DNA]</scope>
    <source>
        <strain evidence="2 3">W43</strain>
    </source>
</reference>
<keyword evidence="3" id="KW-1185">Reference proteome</keyword>
<evidence type="ECO:0000313" key="3">
    <source>
        <dbReference type="Proteomes" id="UP000283063"/>
    </source>
</evidence>
<dbReference type="KEGG" id="sedi:EBB79_21060"/>
<keyword evidence="2" id="KW-0282">Flagellum</keyword>
<keyword evidence="2" id="KW-0966">Cell projection</keyword>
<dbReference type="GO" id="GO:0044781">
    <property type="term" value="P:bacterial-type flagellum organization"/>
    <property type="evidence" value="ECO:0007669"/>
    <property type="project" value="InterPro"/>
</dbReference>
<dbReference type="Proteomes" id="UP000283063">
    <property type="component" value="Chromosome"/>
</dbReference>
<dbReference type="EMBL" id="CP033219">
    <property type="protein sequence ID" value="AZV80134.1"/>
    <property type="molecule type" value="Genomic_DNA"/>
</dbReference>
<keyword evidence="2" id="KW-0969">Cilium</keyword>
<dbReference type="InterPro" id="IPR010845">
    <property type="entry name" value="FlaF"/>
</dbReference>
<dbReference type="AlphaFoldDB" id="A0A3T0N7W2"/>
<sequence>MNALRHAKQAYSAAKAPTRTFKNLEYDAIARITHRMVAAANKGPDGFNTLAAALTDNRKLWTIFMADIASPNNQLPLELKDHLTYLTEFTRQHTSKVLARKAGVAPLVEINTAIMRGLRSGAP</sequence>
<protein>
    <submittedName>
        <fullName evidence="2">Flagellar biosynthesis regulatory protein FlaF</fullName>
    </submittedName>
</protein>
<dbReference type="NCBIfam" id="NF009435">
    <property type="entry name" value="PRK12794.1"/>
    <property type="match status" value="1"/>
</dbReference>
<gene>
    <name evidence="2" type="primary">flaF</name>
    <name evidence="1" type="ORF">EBB79_07850</name>
    <name evidence="2" type="ORF">EBB79_21060</name>
</gene>
<name>A0A3T0N7W2_9RHOB</name>
<organism evidence="2 3">
    <name type="scientific">Parasedimentitalea marina</name>
    <dbReference type="NCBI Taxonomy" id="2483033"/>
    <lineage>
        <taxon>Bacteria</taxon>
        <taxon>Pseudomonadati</taxon>
        <taxon>Pseudomonadota</taxon>
        <taxon>Alphaproteobacteria</taxon>
        <taxon>Rhodobacterales</taxon>
        <taxon>Paracoccaceae</taxon>
        <taxon>Parasedimentitalea</taxon>
    </lineage>
</organism>
<dbReference type="EMBL" id="CP033219">
    <property type="protein sequence ID" value="AZV77818.1"/>
    <property type="molecule type" value="Genomic_DNA"/>
</dbReference>
<dbReference type="Pfam" id="PF07309">
    <property type="entry name" value="FlaF"/>
    <property type="match status" value="1"/>
</dbReference>